<sequence length="239" mass="25856">MPRSAVIGRVFALFLGLSTLAACEPAQPTASSDATPITTGSTDRALPQGKGFDFYVLSLSWSPSYCQAEGASANRQQCGRRDPLGFVVHGLWPQFNDGYPEFCSSRESDRVPDSLVKQYRDLLPSAGLIGHQWRKHGTCSGLSQSDYFALTRLARERVTIPAAMAGGTEPVSPAAVEQSFMAANPGLRAEDMAVSCDDGLIREVRICLSRDTLEFRSCPQVDARGCTRAASMPQPISYQ</sequence>
<evidence type="ECO:0000313" key="5">
    <source>
        <dbReference type="Proteomes" id="UP000666240"/>
    </source>
</evidence>
<evidence type="ECO:0000256" key="3">
    <source>
        <dbReference type="SAM" id="SignalP"/>
    </source>
</evidence>
<evidence type="ECO:0000256" key="2">
    <source>
        <dbReference type="RuleBase" id="RU004328"/>
    </source>
</evidence>
<dbReference type="PANTHER" id="PTHR11240:SF22">
    <property type="entry name" value="RIBONUCLEASE T2"/>
    <property type="match status" value="1"/>
</dbReference>
<dbReference type="InterPro" id="IPR001568">
    <property type="entry name" value="RNase_T2-like"/>
</dbReference>
<comment type="similarity">
    <text evidence="1 2">Belongs to the RNase T2 family.</text>
</comment>
<dbReference type="Pfam" id="PF00445">
    <property type="entry name" value="Ribonuclease_T2"/>
    <property type="match status" value="1"/>
</dbReference>
<evidence type="ECO:0000313" key="4">
    <source>
        <dbReference type="EMBL" id="MBP0439029.1"/>
    </source>
</evidence>
<dbReference type="InterPro" id="IPR018188">
    <property type="entry name" value="RNase_T2_His_AS_1"/>
</dbReference>
<dbReference type="GO" id="GO:0003723">
    <property type="term" value="F:RNA binding"/>
    <property type="evidence" value="ECO:0007669"/>
    <property type="project" value="InterPro"/>
</dbReference>
<evidence type="ECO:0000256" key="1">
    <source>
        <dbReference type="ARBA" id="ARBA00007469"/>
    </source>
</evidence>
<comment type="caution">
    <text evidence="4">The sequence shown here is derived from an EMBL/GenBank/DDBJ whole genome shotgun (WGS) entry which is preliminary data.</text>
</comment>
<dbReference type="InterPro" id="IPR036430">
    <property type="entry name" value="RNase_T2-like_sf"/>
</dbReference>
<dbReference type="GO" id="GO:0006401">
    <property type="term" value="P:RNA catabolic process"/>
    <property type="evidence" value="ECO:0007669"/>
    <property type="project" value="TreeGrafter"/>
</dbReference>
<dbReference type="EMBL" id="JAGIYY010000002">
    <property type="protein sequence ID" value="MBP0439029.1"/>
    <property type="molecule type" value="Genomic_DNA"/>
</dbReference>
<name>A0A8J7RNH3_9HYPH</name>
<dbReference type="RefSeq" id="WP_209335021.1">
    <property type="nucleotide sequence ID" value="NZ_JAGIYY010000002.1"/>
</dbReference>
<feature type="chain" id="PRO_5035329711" evidence="3">
    <location>
        <begin position="22"/>
        <end position="239"/>
    </location>
</feature>
<dbReference type="GO" id="GO:0033897">
    <property type="term" value="F:ribonuclease T2 activity"/>
    <property type="evidence" value="ECO:0007669"/>
    <property type="project" value="InterPro"/>
</dbReference>
<organism evidence="4 5">
    <name type="scientific">Tianweitania sediminis</name>
    <dbReference type="NCBI Taxonomy" id="1502156"/>
    <lineage>
        <taxon>Bacteria</taxon>
        <taxon>Pseudomonadati</taxon>
        <taxon>Pseudomonadota</taxon>
        <taxon>Alphaproteobacteria</taxon>
        <taxon>Hyphomicrobiales</taxon>
        <taxon>Phyllobacteriaceae</taxon>
        <taxon>Tianweitania</taxon>
    </lineage>
</organism>
<gene>
    <name evidence="4" type="ORF">J5Y06_10235</name>
</gene>
<protein>
    <submittedName>
        <fullName evidence="4">Ribonuclease</fullName>
    </submittedName>
</protein>
<proteinExistence type="inferred from homology"/>
<dbReference type="InterPro" id="IPR039378">
    <property type="entry name" value="RNase_T2_prok"/>
</dbReference>
<dbReference type="AlphaFoldDB" id="A0A8J7RNH3"/>
<keyword evidence="5" id="KW-1185">Reference proteome</keyword>
<reference evidence="4" key="1">
    <citation type="submission" date="2021-03" db="EMBL/GenBank/DDBJ databases">
        <title>Genome sequencing and assembly of Tianweitania sediminis.</title>
        <authorList>
            <person name="Chhetri G."/>
        </authorList>
    </citation>
    <scope>NUCLEOTIDE SEQUENCE</scope>
    <source>
        <strain evidence="4">Z8</strain>
    </source>
</reference>
<keyword evidence="3" id="KW-0732">Signal</keyword>
<dbReference type="PANTHER" id="PTHR11240">
    <property type="entry name" value="RIBONUCLEASE T2"/>
    <property type="match status" value="1"/>
</dbReference>
<dbReference type="SUPFAM" id="SSF55895">
    <property type="entry name" value="Ribonuclease Rh-like"/>
    <property type="match status" value="1"/>
</dbReference>
<dbReference type="PROSITE" id="PS00530">
    <property type="entry name" value="RNASE_T2_1"/>
    <property type="match status" value="1"/>
</dbReference>
<dbReference type="Gene3D" id="3.90.730.10">
    <property type="entry name" value="Ribonuclease T2-like"/>
    <property type="match status" value="1"/>
</dbReference>
<dbReference type="CDD" id="cd01062">
    <property type="entry name" value="RNase_T2_prok"/>
    <property type="match status" value="1"/>
</dbReference>
<dbReference type="PROSITE" id="PS51257">
    <property type="entry name" value="PROKAR_LIPOPROTEIN"/>
    <property type="match status" value="1"/>
</dbReference>
<accession>A0A8J7RNH3</accession>
<feature type="signal peptide" evidence="3">
    <location>
        <begin position="1"/>
        <end position="21"/>
    </location>
</feature>
<dbReference type="Proteomes" id="UP000666240">
    <property type="component" value="Unassembled WGS sequence"/>
</dbReference>